<dbReference type="EMBL" id="FNKO01000001">
    <property type="protein sequence ID" value="SDQ16213.1"/>
    <property type="molecule type" value="Genomic_DNA"/>
</dbReference>
<feature type="transmembrane region" description="Helical" evidence="1">
    <location>
        <begin position="315"/>
        <end position="336"/>
    </location>
</feature>
<gene>
    <name evidence="2" type="ORF">SAMN04489718_0549</name>
</gene>
<name>A0A1H0YM56_9ACTN</name>
<sequence length="370" mass="41433">MPRLGLISDPELPEHVAQWLADRVPRKVPDQLGERQEWSVEIEVDPVAAGRSSGEEILRAADEQRRNHGWDYAVCLTDLPLRFDQRPVLADVGINKGVGLISLPALGAFQPYRRAGQMLVQILDELTEDTEQSRERYGRIQRRRGLHSRLTEVIAPIRREYLNRDEIGVRYRATHKRGRVRLLSGMVRSNSPWRLITGMSRALAAAVATSAFGLSSSTVWQISYQLGPIRQVGAMVGSIALLVGWIIAAHRLWEKPRQAVDREQRALYNISTVFTLVIGIGFFYSGLFAINFLIAALLVPVSLLVSILGSSVTIATYLSLAWGFTTMGVIAGALGANLETEQTVRQAAYGYREAQRRRTEQHRQQTEPQQ</sequence>
<feature type="transmembrane region" description="Helical" evidence="1">
    <location>
        <begin position="265"/>
        <end position="284"/>
    </location>
</feature>
<dbReference type="OrthoDB" id="8477132at2"/>
<evidence type="ECO:0008006" key="4">
    <source>
        <dbReference type="Google" id="ProtNLM"/>
    </source>
</evidence>
<evidence type="ECO:0000256" key="1">
    <source>
        <dbReference type="SAM" id="Phobius"/>
    </source>
</evidence>
<evidence type="ECO:0000313" key="2">
    <source>
        <dbReference type="EMBL" id="SDQ16213.1"/>
    </source>
</evidence>
<dbReference type="RefSeq" id="WP_092520811.1">
    <property type="nucleotide sequence ID" value="NZ_FNKO01000001.1"/>
</dbReference>
<proteinExistence type="predicted"/>
<organism evidence="2 3">
    <name type="scientific">Actinopolyspora saharensis</name>
    <dbReference type="NCBI Taxonomy" id="995062"/>
    <lineage>
        <taxon>Bacteria</taxon>
        <taxon>Bacillati</taxon>
        <taxon>Actinomycetota</taxon>
        <taxon>Actinomycetes</taxon>
        <taxon>Actinopolysporales</taxon>
        <taxon>Actinopolysporaceae</taxon>
        <taxon>Actinopolyspora</taxon>
    </lineage>
</organism>
<accession>A0A1H0YM56</accession>
<keyword evidence="1" id="KW-0812">Transmembrane</keyword>
<keyword evidence="1" id="KW-1133">Transmembrane helix</keyword>
<reference evidence="3" key="1">
    <citation type="submission" date="2016-10" db="EMBL/GenBank/DDBJ databases">
        <authorList>
            <person name="Varghese N."/>
            <person name="Submissions S."/>
        </authorList>
    </citation>
    <scope>NUCLEOTIDE SEQUENCE [LARGE SCALE GENOMIC DNA]</scope>
    <source>
        <strain evidence="3">DSM 45459</strain>
    </source>
</reference>
<keyword evidence="1" id="KW-0472">Membrane</keyword>
<keyword evidence="3" id="KW-1185">Reference proteome</keyword>
<feature type="transmembrane region" description="Helical" evidence="1">
    <location>
        <begin position="234"/>
        <end position="253"/>
    </location>
</feature>
<evidence type="ECO:0000313" key="3">
    <source>
        <dbReference type="Proteomes" id="UP000199301"/>
    </source>
</evidence>
<dbReference type="Proteomes" id="UP000199301">
    <property type="component" value="Unassembled WGS sequence"/>
</dbReference>
<dbReference type="AlphaFoldDB" id="A0A1H0YM56"/>
<protein>
    <recommendedName>
        <fullName evidence="4">5,10-methylene-tetrahydrofolate dehydrogenase</fullName>
    </recommendedName>
</protein>